<gene>
    <name evidence="6" type="ORF">GCM10009733_107680</name>
</gene>
<organism evidence="6 7">
    <name type="scientific">Nonomuraea maheshkhaliensis</name>
    <dbReference type="NCBI Taxonomy" id="419590"/>
    <lineage>
        <taxon>Bacteria</taxon>
        <taxon>Bacillati</taxon>
        <taxon>Actinomycetota</taxon>
        <taxon>Actinomycetes</taxon>
        <taxon>Streptosporangiales</taxon>
        <taxon>Streptosporangiaceae</taxon>
        <taxon>Nonomuraea</taxon>
    </lineage>
</organism>
<dbReference type="EMBL" id="BAAAMU010000200">
    <property type="protein sequence ID" value="GAA1694340.1"/>
    <property type="molecule type" value="Genomic_DNA"/>
</dbReference>
<evidence type="ECO:0000256" key="4">
    <source>
        <dbReference type="ARBA" id="ARBA00022840"/>
    </source>
</evidence>
<dbReference type="PROSITE" id="PS50893">
    <property type="entry name" value="ABC_TRANSPORTER_2"/>
    <property type="match status" value="2"/>
</dbReference>
<keyword evidence="3" id="KW-0547">Nucleotide-binding</keyword>
<evidence type="ECO:0000256" key="3">
    <source>
        <dbReference type="ARBA" id="ARBA00022741"/>
    </source>
</evidence>
<dbReference type="Pfam" id="PF00005">
    <property type="entry name" value="ABC_tran"/>
    <property type="match status" value="2"/>
</dbReference>
<dbReference type="Gene3D" id="3.40.50.300">
    <property type="entry name" value="P-loop containing nucleotide triphosphate hydrolases"/>
    <property type="match status" value="2"/>
</dbReference>
<sequence length="515" mass="54785">MEAVLEARGVSKRFPGVLALDGVSLALRPGEVHALVGENGAGKSTLIKVFTGVYQPDGGELRYQGGPAAFGTPLEAQRAGISTIYQEVNLVPMMSVARNLLLGREPRGRFGVIDAAAMYDEAERVLSGYGVDTDVRRPLRTLGVGAQQMVALARAVSVDARVVIMDEPTSSLEPREVETLFGVIRRLRDGGIAVMYVSHRLDELYRVCDQVTVLRDGRLAHTGPMAELERLKLISLMLGRDQNEVRTAGLTSFSRDHAEGDEQTAGDGAPVVEARGLTRRHVLDRVDVSVKPGEVVGLGGLLGAGRTETAKAIVGALPLDGGQVLVAGAPLRAGSTSAAIRAGVSLLPEDRKAEGIIPTLSVRENIALAALPSMGRAGVVSEAKIDRIVEIFMRRLRIKAASPHQLVSELSGGNQQKVLLARWLAVRPKVLLLDEPTRGIDVGAKAEVQALIDELAREGLGVLLISSDLEELVEGADRILVLREGAVVGELSGDEVTEERIMATIAEQSDGRAHA</sequence>
<dbReference type="InterPro" id="IPR003439">
    <property type="entry name" value="ABC_transporter-like_ATP-bd"/>
</dbReference>
<keyword evidence="7" id="KW-1185">Reference proteome</keyword>
<keyword evidence="1" id="KW-0813">Transport</keyword>
<keyword evidence="2" id="KW-0677">Repeat</keyword>
<dbReference type="CDD" id="cd03216">
    <property type="entry name" value="ABC_Carb_Monos_I"/>
    <property type="match status" value="1"/>
</dbReference>
<evidence type="ECO:0000313" key="6">
    <source>
        <dbReference type="EMBL" id="GAA1694340.1"/>
    </source>
</evidence>
<dbReference type="GO" id="GO:0005524">
    <property type="term" value="F:ATP binding"/>
    <property type="evidence" value="ECO:0007669"/>
    <property type="project" value="UniProtKB-KW"/>
</dbReference>
<evidence type="ECO:0000256" key="1">
    <source>
        <dbReference type="ARBA" id="ARBA00022448"/>
    </source>
</evidence>
<dbReference type="InterPro" id="IPR003593">
    <property type="entry name" value="AAA+_ATPase"/>
</dbReference>
<dbReference type="Proteomes" id="UP001500064">
    <property type="component" value="Unassembled WGS sequence"/>
</dbReference>
<feature type="domain" description="ABC transporter" evidence="5">
    <location>
        <begin position="5"/>
        <end position="241"/>
    </location>
</feature>
<dbReference type="CDD" id="cd03215">
    <property type="entry name" value="ABC_Carb_Monos_II"/>
    <property type="match status" value="1"/>
</dbReference>
<dbReference type="InterPro" id="IPR027417">
    <property type="entry name" value="P-loop_NTPase"/>
</dbReference>
<dbReference type="InterPro" id="IPR050107">
    <property type="entry name" value="ABC_carbohydrate_import_ATPase"/>
</dbReference>
<reference evidence="6 7" key="1">
    <citation type="journal article" date="2019" name="Int. J. Syst. Evol. Microbiol.">
        <title>The Global Catalogue of Microorganisms (GCM) 10K type strain sequencing project: providing services to taxonomists for standard genome sequencing and annotation.</title>
        <authorList>
            <consortium name="The Broad Institute Genomics Platform"/>
            <consortium name="The Broad Institute Genome Sequencing Center for Infectious Disease"/>
            <person name="Wu L."/>
            <person name="Ma J."/>
        </authorList>
    </citation>
    <scope>NUCLEOTIDE SEQUENCE [LARGE SCALE GENOMIC DNA]</scope>
    <source>
        <strain evidence="6 7">JCM 13929</strain>
    </source>
</reference>
<dbReference type="SMART" id="SM00382">
    <property type="entry name" value="AAA"/>
    <property type="match status" value="2"/>
</dbReference>
<protein>
    <submittedName>
        <fullName evidence="6">Sugar ABC transporter ATP-binding protein</fullName>
    </submittedName>
</protein>
<dbReference type="InterPro" id="IPR017871">
    <property type="entry name" value="ABC_transporter-like_CS"/>
</dbReference>
<name>A0ABN2HVP2_9ACTN</name>
<keyword evidence="4 6" id="KW-0067">ATP-binding</keyword>
<dbReference type="PROSITE" id="PS00211">
    <property type="entry name" value="ABC_TRANSPORTER_1"/>
    <property type="match status" value="1"/>
</dbReference>
<evidence type="ECO:0000313" key="7">
    <source>
        <dbReference type="Proteomes" id="UP001500064"/>
    </source>
</evidence>
<evidence type="ECO:0000259" key="5">
    <source>
        <dbReference type="PROSITE" id="PS50893"/>
    </source>
</evidence>
<dbReference type="RefSeq" id="WP_346115091.1">
    <property type="nucleotide sequence ID" value="NZ_BAAAMU010000200.1"/>
</dbReference>
<dbReference type="PANTHER" id="PTHR43790:SF9">
    <property type="entry name" value="GALACTOFURANOSE TRANSPORTER ATP-BINDING PROTEIN YTFR"/>
    <property type="match status" value="1"/>
</dbReference>
<dbReference type="PANTHER" id="PTHR43790">
    <property type="entry name" value="CARBOHYDRATE TRANSPORT ATP-BINDING PROTEIN MG119-RELATED"/>
    <property type="match status" value="1"/>
</dbReference>
<dbReference type="SUPFAM" id="SSF52540">
    <property type="entry name" value="P-loop containing nucleoside triphosphate hydrolases"/>
    <property type="match status" value="2"/>
</dbReference>
<comment type="caution">
    <text evidence="6">The sequence shown here is derived from an EMBL/GenBank/DDBJ whole genome shotgun (WGS) entry which is preliminary data.</text>
</comment>
<accession>A0ABN2HVP2</accession>
<evidence type="ECO:0000256" key="2">
    <source>
        <dbReference type="ARBA" id="ARBA00022737"/>
    </source>
</evidence>
<feature type="domain" description="ABC transporter" evidence="5">
    <location>
        <begin position="245"/>
        <end position="509"/>
    </location>
</feature>
<proteinExistence type="predicted"/>